<dbReference type="AlphaFoldDB" id="A0A1T4PN71"/>
<dbReference type="GO" id="GO:0009061">
    <property type="term" value="P:anaerobic respiration"/>
    <property type="evidence" value="ECO:0007669"/>
    <property type="project" value="TreeGrafter"/>
</dbReference>
<dbReference type="PANTHER" id="PTHR43598:SF1">
    <property type="entry name" value="FORMATE DEHYDROGENASE-O MAJOR SUBUNIT"/>
    <property type="match status" value="1"/>
</dbReference>
<dbReference type="Gene3D" id="2.40.40.20">
    <property type="match status" value="1"/>
</dbReference>
<evidence type="ECO:0000256" key="9">
    <source>
        <dbReference type="ARBA" id="ARBA00023002"/>
    </source>
</evidence>
<dbReference type="InterPro" id="IPR006443">
    <property type="entry name" value="Formate-DH-alph_fdnG"/>
</dbReference>
<dbReference type="PANTHER" id="PTHR43598">
    <property type="entry name" value="TUNGSTEN-CONTAINING FORMYLMETHANOFURAN DEHYDROGENASE 2 SUBUNIT B"/>
    <property type="match status" value="1"/>
</dbReference>
<accession>A0A1T4PN71</accession>
<feature type="domain" description="Molybdopterin oxidoreductase" evidence="12">
    <location>
        <begin position="1"/>
        <end position="381"/>
    </location>
</feature>
<dbReference type="GO" id="GO:0030151">
    <property type="term" value="F:molybdenum ion binding"/>
    <property type="evidence" value="ECO:0007669"/>
    <property type="project" value="TreeGrafter"/>
</dbReference>
<dbReference type="GO" id="GO:0008863">
    <property type="term" value="F:formate dehydrogenase (NAD+) activity"/>
    <property type="evidence" value="ECO:0007669"/>
    <property type="project" value="InterPro"/>
</dbReference>
<keyword evidence="11" id="KW-0411">Iron-sulfur</keyword>
<sequence length="816" mass="90235">MTNSWNDIKNADVILIMGGNAAEAHPCGFKWVVEAKAHNGAKLVVVDPRFTRSAAVADFYAPIRPGTDIAFLSGVMRYLLGAGKIQQEYVKAFTNAGYIVKEGFKFEDGLFAGYDEAKKNYVDRSTWDYEFDEQGMAKVDDTLQHPRCVINLLKTHVDRYTPEMVERICGTPKDKFLKVCELIASTSTGDRSMTSMYALGWTQHTTGAQNIRSMAMIQLLLGNIGIPGGGVNALRGHSNVQGITDLALLSTSTPGYLVLPTDREATYADYMKSRRFKPQRPGQTSFWQNYEKFFVSQQKSFFGAAATKDNDWAYDYLPKFDVPYDALKIIDVMAAGQMNGLFCQGMNIMMAGPNKTKIRNGLSKLKWLVSIDPLETETARFWENHGEFNDVDPKSIQTEVFQLPATAFAEEEGSATNSSRLIQWHWKAAEGPGESRGDIQIISDLRARLRALYAKEGGAFPDPILNLAWNYSDPGNPDPAEVLKDINGYALEDVPDPADPAKLLLRAGQLLPTFGVMRDDGKTSGGCWIYTGVYTEAGNMAQRRNASDPTGKGVYPNWGFSWPANRRILYNRASADAAGKPWSERKKYMWWNGSKWTGPDVPDYAPTVPPDKAVGPFIMNQEGTARLFARTGMPDGPFPEHYEAMDAFIANPLHPKVSRNPVVRVFAADAKSFGTPDKFPIVATTYRLTEHFHYWTKNAHANAVLQPELFVEMGERLAKAKGIQSGDWVEVTSQRGSIKAKAAVTKRIRPIMVDGKPCDIVGVPIHYGFIGLTRKAHPVNTLTPPVGDVSAQTPEFKAFLVDVKKTTPPAQAAATA</sequence>
<keyword evidence="10" id="KW-0408">Iron</keyword>
<feature type="domain" description="Molybdopterin dinucleotide-binding" evidence="13">
    <location>
        <begin position="683"/>
        <end position="799"/>
    </location>
</feature>
<comment type="similarity">
    <text evidence="3">Belongs to the prokaryotic molybdopterin-containing oxidoreductase family.</text>
</comment>
<dbReference type="SUPFAM" id="SSF53706">
    <property type="entry name" value="Formate dehydrogenase/DMSO reductase, domains 1-3"/>
    <property type="match status" value="1"/>
</dbReference>
<dbReference type="GO" id="GO:0043546">
    <property type="term" value="F:molybdopterin cofactor binding"/>
    <property type="evidence" value="ECO:0007669"/>
    <property type="project" value="InterPro"/>
</dbReference>
<dbReference type="GO" id="GO:0009055">
    <property type="term" value="F:electron transfer activity"/>
    <property type="evidence" value="ECO:0007669"/>
    <property type="project" value="InterPro"/>
</dbReference>
<keyword evidence="9" id="KW-0560">Oxidoreductase</keyword>
<dbReference type="CDD" id="cd02792">
    <property type="entry name" value="MopB_CT_Formate-Dh-Na-like"/>
    <property type="match status" value="1"/>
</dbReference>
<dbReference type="Pfam" id="PF00384">
    <property type="entry name" value="Molybdopterin"/>
    <property type="match status" value="1"/>
</dbReference>
<evidence type="ECO:0000256" key="3">
    <source>
        <dbReference type="ARBA" id="ARBA00010312"/>
    </source>
</evidence>
<evidence type="ECO:0000313" key="15">
    <source>
        <dbReference type="Proteomes" id="UP000190092"/>
    </source>
</evidence>
<dbReference type="SUPFAM" id="SSF50692">
    <property type="entry name" value="ADC-like"/>
    <property type="match status" value="1"/>
</dbReference>
<dbReference type="InterPro" id="IPR006657">
    <property type="entry name" value="MoPterin_dinucl-bd_dom"/>
</dbReference>
<reference evidence="15" key="1">
    <citation type="submission" date="2017-02" db="EMBL/GenBank/DDBJ databases">
        <authorList>
            <person name="Varghese N."/>
            <person name="Submissions S."/>
        </authorList>
    </citation>
    <scope>NUCLEOTIDE SEQUENCE [LARGE SCALE GENOMIC DNA]</scope>
    <source>
        <strain evidence="15">ATCC 27094</strain>
    </source>
</reference>
<evidence type="ECO:0000313" key="14">
    <source>
        <dbReference type="EMBL" id="SJZ92972.1"/>
    </source>
</evidence>
<evidence type="ECO:0000256" key="7">
    <source>
        <dbReference type="ARBA" id="ARBA00022764"/>
    </source>
</evidence>
<organism evidence="14 15">
    <name type="scientific">Enhydrobacter aerosaccus</name>
    <dbReference type="NCBI Taxonomy" id="225324"/>
    <lineage>
        <taxon>Bacteria</taxon>
        <taxon>Pseudomonadati</taxon>
        <taxon>Pseudomonadota</taxon>
        <taxon>Alphaproteobacteria</taxon>
        <taxon>Hyphomicrobiales</taxon>
        <taxon>Enhydrobacter</taxon>
    </lineage>
</organism>
<dbReference type="FunFam" id="3.40.50.740:FF:000007">
    <property type="entry name" value="Formate dehydrogenase, alpha subunit, selenocysteine-containing"/>
    <property type="match status" value="1"/>
</dbReference>
<protein>
    <submittedName>
        <fullName evidence="14">Formate dehydrogenase (Quinone-dependent) catalytic subunit</fullName>
    </submittedName>
</protein>
<dbReference type="Gene3D" id="3.40.228.10">
    <property type="entry name" value="Dimethylsulfoxide Reductase, domain 2"/>
    <property type="match status" value="2"/>
</dbReference>
<dbReference type="GO" id="GO:0047111">
    <property type="term" value="F:formate dehydrogenase (cytochrome-c-553) activity"/>
    <property type="evidence" value="ECO:0007669"/>
    <property type="project" value="InterPro"/>
</dbReference>
<keyword evidence="4" id="KW-0004">4Fe-4S</keyword>
<dbReference type="Pfam" id="PF01568">
    <property type="entry name" value="Molydop_binding"/>
    <property type="match status" value="1"/>
</dbReference>
<evidence type="ECO:0000256" key="4">
    <source>
        <dbReference type="ARBA" id="ARBA00022485"/>
    </source>
</evidence>
<dbReference type="NCBIfam" id="TIGR01553">
    <property type="entry name" value="formate-DH-alph"/>
    <property type="match status" value="1"/>
</dbReference>
<evidence type="ECO:0000256" key="6">
    <source>
        <dbReference type="ARBA" id="ARBA00022729"/>
    </source>
</evidence>
<evidence type="ECO:0000256" key="8">
    <source>
        <dbReference type="ARBA" id="ARBA00022933"/>
    </source>
</evidence>
<dbReference type="Proteomes" id="UP000190092">
    <property type="component" value="Unassembled WGS sequence"/>
</dbReference>
<evidence type="ECO:0000256" key="11">
    <source>
        <dbReference type="ARBA" id="ARBA00023014"/>
    </source>
</evidence>
<comment type="cofactor">
    <cofactor evidence="1">
        <name>[4Fe-4S] cluster</name>
        <dbReference type="ChEBI" id="CHEBI:49883"/>
    </cofactor>
</comment>
<keyword evidence="7" id="KW-0574">Periplasm</keyword>
<dbReference type="InterPro" id="IPR006656">
    <property type="entry name" value="Mopterin_OxRdtase"/>
</dbReference>
<keyword evidence="5" id="KW-0479">Metal-binding</keyword>
<dbReference type="STRING" id="225324.SAMN02745126_02922"/>
<dbReference type="EMBL" id="FUWJ01000002">
    <property type="protein sequence ID" value="SJZ92972.1"/>
    <property type="molecule type" value="Genomic_DNA"/>
</dbReference>
<evidence type="ECO:0000256" key="10">
    <source>
        <dbReference type="ARBA" id="ARBA00023004"/>
    </source>
</evidence>
<evidence type="ECO:0000256" key="2">
    <source>
        <dbReference type="ARBA" id="ARBA00004418"/>
    </source>
</evidence>
<evidence type="ECO:0000259" key="13">
    <source>
        <dbReference type="Pfam" id="PF01568"/>
    </source>
</evidence>
<comment type="subcellular location">
    <subcellularLocation>
        <location evidence="2">Periplasm</location>
    </subcellularLocation>
</comment>
<gene>
    <name evidence="14" type="ORF">SAMN02745126_02922</name>
</gene>
<dbReference type="GO" id="GO:0051539">
    <property type="term" value="F:4 iron, 4 sulfur cluster binding"/>
    <property type="evidence" value="ECO:0007669"/>
    <property type="project" value="UniProtKB-KW"/>
</dbReference>
<proteinExistence type="inferred from homology"/>
<evidence type="ECO:0000256" key="1">
    <source>
        <dbReference type="ARBA" id="ARBA00001966"/>
    </source>
</evidence>
<evidence type="ECO:0000259" key="12">
    <source>
        <dbReference type="Pfam" id="PF00384"/>
    </source>
</evidence>
<dbReference type="FunFam" id="3.40.228.10:FF:000009">
    <property type="entry name" value="Formate dehydrogenase, alpha subunit, selenocysteine-containing"/>
    <property type="match status" value="1"/>
</dbReference>
<name>A0A1T4PN71_9HYPH</name>
<dbReference type="InterPro" id="IPR009010">
    <property type="entry name" value="Asp_de-COase-like_dom_sf"/>
</dbReference>
<evidence type="ECO:0000256" key="5">
    <source>
        <dbReference type="ARBA" id="ARBA00022723"/>
    </source>
</evidence>
<keyword evidence="15" id="KW-1185">Reference proteome</keyword>
<dbReference type="Gene3D" id="3.40.50.740">
    <property type="match status" value="1"/>
</dbReference>
<keyword evidence="6" id="KW-0732">Signal</keyword>
<keyword evidence="8" id="KW-0712">Selenocysteine</keyword>
<dbReference type="GO" id="GO:0042597">
    <property type="term" value="C:periplasmic space"/>
    <property type="evidence" value="ECO:0007669"/>
    <property type="project" value="UniProtKB-SubCell"/>
</dbReference>